<dbReference type="OrthoDB" id="574682at2"/>
<reference evidence="3" key="1">
    <citation type="journal article" date="2011" name="MBio">
        <title>Novel metabolic attributes of the genus Cyanothece, comprising a group of unicellular nitrogen-fixing Cyanobacteria.</title>
        <authorList>
            <person name="Bandyopadhyay A."/>
            <person name="Elvitigala T."/>
            <person name="Welsh E."/>
            <person name="Stockel J."/>
            <person name="Liberton M."/>
            <person name="Min H."/>
            <person name="Sherman L.A."/>
            <person name="Pakrasi H.B."/>
        </authorList>
    </citation>
    <scope>NUCLEOTIDE SEQUENCE [LARGE SCALE GENOMIC DNA]</scope>
    <source>
        <strain evidence="3">PCC 7822</strain>
    </source>
</reference>
<feature type="compositionally biased region" description="Basic and acidic residues" evidence="1">
    <location>
        <begin position="45"/>
        <end position="60"/>
    </location>
</feature>
<sequence>MMTSKPANTDSDSNAGNFSAGEASYSVEELLSEEEEVTLAPEQSLEEKEAEDKLTTRIELPEPDAENITVLTHKLPNKPILPWNRYDSPWEESDSEQKATEQTEEKPEELSSVISSDLEEEKLITHADNIEIDEVE</sequence>
<feature type="region of interest" description="Disordered" evidence="1">
    <location>
        <begin position="1"/>
        <end position="65"/>
    </location>
</feature>
<name>E0UBL5_GLOV7</name>
<proteinExistence type="predicted"/>
<dbReference type="KEGG" id="cyj:Cyan7822_1977"/>
<organism evidence="2 3">
    <name type="scientific">Gloeothece verrucosa (strain PCC 7822)</name>
    <name type="common">Cyanothece sp. (strain PCC 7822)</name>
    <dbReference type="NCBI Taxonomy" id="497965"/>
    <lineage>
        <taxon>Bacteria</taxon>
        <taxon>Bacillati</taxon>
        <taxon>Cyanobacteriota</taxon>
        <taxon>Cyanophyceae</taxon>
        <taxon>Oscillatoriophycideae</taxon>
        <taxon>Chroococcales</taxon>
        <taxon>Aphanothecaceae</taxon>
        <taxon>Gloeothece</taxon>
        <taxon>Gloeothece verrucosa</taxon>
    </lineage>
</organism>
<feature type="compositionally biased region" description="Basic and acidic residues" evidence="1">
    <location>
        <begin position="95"/>
        <end position="109"/>
    </location>
</feature>
<dbReference type="Proteomes" id="UP000008206">
    <property type="component" value="Chromosome"/>
</dbReference>
<protein>
    <submittedName>
        <fullName evidence="2">Uncharacterized protein</fullName>
    </submittedName>
</protein>
<evidence type="ECO:0000256" key="1">
    <source>
        <dbReference type="SAM" id="MobiDB-lite"/>
    </source>
</evidence>
<dbReference type="HOGENOM" id="CLU_1871998_0_0_3"/>
<dbReference type="STRING" id="497965.Cyan7822_1977"/>
<keyword evidence="3" id="KW-1185">Reference proteome</keyword>
<evidence type="ECO:0000313" key="3">
    <source>
        <dbReference type="Proteomes" id="UP000008206"/>
    </source>
</evidence>
<dbReference type="RefSeq" id="WP_013322065.1">
    <property type="nucleotide sequence ID" value="NC_014501.1"/>
</dbReference>
<feature type="compositionally biased region" description="Polar residues" evidence="1">
    <location>
        <begin position="1"/>
        <end position="17"/>
    </location>
</feature>
<dbReference type="EMBL" id="CP002198">
    <property type="protein sequence ID" value="ADN13959.1"/>
    <property type="molecule type" value="Genomic_DNA"/>
</dbReference>
<dbReference type="AlphaFoldDB" id="E0UBL5"/>
<gene>
    <name evidence="2" type="ordered locus">Cyan7822_1977</name>
</gene>
<feature type="region of interest" description="Disordered" evidence="1">
    <location>
        <begin position="78"/>
        <end position="136"/>
    </location>
</feature>
<accession>E0UBL5</accession>
<evidence type="ECO:0000313" key="2">
    <source>
        <dbReference type="EMBL" id="ADN13959.1"/>
    </source>
</evidence>
<dbReference type="eggNOG" id="ENOG50321EE">
    <property type="taxonomic scope" value="Bacteria"/>
</dbReference>